<evidence type="ECO:0000313" key="2">
    <source>
        <dbReference type="Proteomes" id="UP000499080"/>
    </source>
</evidence>
<name>A0A4Y2IZH5_ARAVE</name>
<dbReference type="EMBL" id="BGPR01003054">
    <property type="protein sequence ID" value="GBM83060.1"/>
    <property type="molecule type" value="Genomic_DNA"/>
</dbReference>
<dbReference type="Proteomes" id="UP000499080">
    <property type="component" value="Unassembled WGS sequence"/>
</dbReference>
<keyword evidence="2" id="KW-1185">Reference proteome</keyword>
<protein>
    <submittedName>
        <fullName evidence="1">Uncharacterized protein</fullName>
    </submittedName>
</protein>
<evidence type="ECO:0000313" key="1">
    <source>
        <dbReference type="EMBL" id="GBM83060.1"/>
    </source>
</evidence>
<comment type="caution">
    <text evidence="1">The sequence shown here is derived from an EMBL/GenBank/DDBJ whole genome shotgun (WGS) entry which is preliminary data.</text>
</comment>
<dbReference type="AlphaFoldDB" id="A0A4Y2IZH5"/>
<proteinExistence type="predicted"/>
<accession>A0A4Y2IZH5</accession>
<gene>
    <name evidence="1" type="ORF">AVEN_206923_1</name>
</gene>
<organism evidence="1 2">
    <name type="scientific">Araneus ventricosus</name>
    <name type="common">Orbweaver spider</name>
    <name type="synonym">Epeira ventricosa</name>
    <dbReference type="NCBI Taxonomy" id="182803"/>
    <lineage>
        <taxon>Eukaryota</taxon>
        <taxon>Metazoa</taxon>
        <taxon>Ecdysozoa</taxon>
        <taxon>Arthropoda</taxon>
        <taxon>Chelicerata</taxon>
        <taxon>Arachnida</taxon>
        <taxon>Araneae</taxon>
        <taxon>Araneomorphae</taxon>
        <taxon>Entelegynae</taxon>
        <taxon>Araneoidea</taxon>
        <taxon>Araneidae</taxon>
        <taxon>Araneus</taxon>
    </lineage>
</organism>
<reference evidence="1 2" key="1">
    <citation type="journal article" date="2019" name="Sci. Rep.">
        <title>Orb-weaving spider Araneus ventricosus genome elucidates the spidroin gene catalogue.</title>
        <authorList>
            <person name="Kono N."/>
            <person name="Nakamura H."/>
            <person name="Ohtoshi R."/>
            <person name="Moran D.A.P."/>
            <person name="Shinohara A."/>
            <person name="Yoshida Y."/>
            <person name="Fujiwara M."/>
            <person name="Mori M."/>
            <person name="Tomita M."/>
            <person name="Arakawa K."/>
        </authorList>
    </citation>
    <scope>NUCLEOTIDE SEQUENCE [LARGE SCALE GENOMIC DNA]</scope>
</reference>
<sequence length="125" mass="15043">MATPTVLRTRNMAKRMTCKPTKKGLKWEHVSTLFFHGLLRWTRWDIQYRRNNETCMTCTTPTKRVKAGGNMIRHCFHGLLMQTDGTFRVWAQKWTNYRQATCDRTDSKWPNIMRRRQTQFKIMNV</sequence>